<evidence type="ECO:0000256" key="9">
    <source>
        <dbReference type="ARBA" id="ARBA00022840"/>
    </source>
</evidence>
<keyword evidence="12 15" id="KW-1133">Transmembrane helix</keyword>
<evidence type="ECO:0000256" key="4">
    <source>
        <dbReference type="ARBA" id="ARBA00022475"/>
    </source>
</evidence>
<reference evidence="17 18" key="1">
    <citation type="submission" date="2020-01" db="EMBL/GenBank/DDBJ databases">
        <title>Jiella pacifica sp. nov.</title>
        <authorList>
            <person name="Xue Z."/>
            <person name="Zhu S."/>
            <person name="Chen J."/>
            <person name="Yang J."/>
        </authorList>
    </citation>
    <scope>NUCLEOTIDE SEQUENCE [LARGE SCALE GENOMIC DNA]</scope>
    <source>
        <strain evidence="17 18">40Bstr34</strain>
    </source>
</reference>
<dbReference type="AlphaFoldDB" id="A0A6N9T8W6"/>
<dbReference type="Gene3D" id="3.40.1110.10">
    <property type="entry name" value="Calcium-transporting ATPase, cytoplasmic domain N"/>
    <property type="match status" value="1"/>
</dbReference>
<protein>
    <submittedName>
        <fullName evidence="17">Cadmium-translocating P-type ATPase</fullName>
        <ecNumber evidence="17">3.6.3.3</ecNumber>
    </submittedName>
</protein>
<feature type="transmembrane region" description="Helical" evidence="15">
    <location>
        <begin position="392"/>
        <end position="413"/>
    </location>
</feature>
<evidence type="ECO:0000259" key="16">
    <source>
        <dbReference type="PROSITE" id="PS50846"/>
    </source>
</evidence>
<dbReference type="SUPFAM" id="SSF56784">
    <property type="entry name" value="HAD-like"/>
    <property type="match status" value="1"/>
</dbReference>
<dbReference type="SUPFAM" id="SSF81653">
    <property type="entry name" value="Calcium ATPase, transduction domain A"/>
    <property type="match status" value="1"/>
</dbReference>
<dbReference type="Gene3D" id="3.40.50.1000">
    <property type="entry name" value="HAD superfamily/HAD-like"/>
    <property type="match status" value="1"/>
</dbReference>
<evidence type="ECO:0000256" key="15">
    <source>
        <dbReference type="RuleBase" id="RU362081"/>
    </source>
</evidence>
<dbReference type="PRINTS" id="PR00119">
    <property type="entry name" value="CATATPASE"/>
</dbReference>
<dbReference type="InterPro" id="IPR023214">
    <property type="entry name" value="HAD_sf"/>
</dbReference>
<feature type="transmembrane region" description="Helical" evidence="15">
    <location>
        <begin position="211"/>
        <end position="229"/>
    </location>
</feature>
<feature type="transmembrane region" description="Helical" evidence="15">
    <location>
        <begin position="187"/>
        <end position="205"/>
    </location>
</feature>
<dbReference type="Pfam" id="PF00702">
    <property type="entry name" value="Hydrolase"/>
    <property type="match status" value="1"/>
</dbReference>
<dbReference type="InterPro" id="IPR001757">
    <property type="entry name" value="P_typ_ATPase"/>
</dbReference>
<evidence type="ECO:0000256" key="11">
    <source>
        <dbReference type="ARBA" id="ARBA00022967"/>
    </source>
</evidence>
<dbReference type="Proteomes" id="UP000469011">
    <property type="component" value="Unassembled WGS sequence"/>
</dbReference>
<dbReference type="GO" id="GO:0016887">
    <property type="term" value="F:ATP hydrolysis activity"/>
    <property type="evidence" value="ECO:0007669"/>
    <property type="project" value="InterPro"/>
</dbReference>
<keyword evidence="14 15" id="KW-0472">Membrane</keyword>
<feature type="transmembrane region" description="Helical" evidence="15">
    <location>
        <begin position="150"/>
        <end position="166"/>
    </location>
</feature>
<evidence type="ECO:0000256" key="12">
    <source>
        <dbReference type="ARBA" id="ARBA00022989"/>
    </source>
</evidence>
<dbReference type="NCBIfam" id="TIGR01494">
    <property type="entry name" value="ATPase_P-type"/>
    <property type="match status" value="2"/>
</dbReference>
<dbReference type="InterPro" id="IPR023298">
    <property type="entry name" value="ATPase_P-typ_TM_dom_sf"/>
</dbReference>
<dbReference type="InterPro" id="IPR008250">
    <property type="entry name" value="ATPase_P-typ_transduc_dom_A_sf"/>
</dbReference>
<accession>A0A6N9T8W6</accession>
<keyword evidence="5" id="KW-0597">Phosphoprotein</keyword>
<dbReference type="InterPro" id="IPR036412">
    <property type="entry name" value="HAD-like_sf"/>
</dbReference>
<gene>
    <name evidence="17" type="primary">cadA</name>
    <name evidence="17" type="ORF">GTK09_25090</name>
</gene>
<dbReference type="EC" id="3.6.3.3" evidence="17"/>
<dbReference type="InterPro" id="IPR059000">
    <property type="entry name" value="ATPase_P-type_domA"/>
</dbReference>
<feature type="transmembrane region" description="Helical" evidence="15">
    <location>
        <begin position="118"/>
        <end position="138"/>
    </location>
</feature>
<keyword evidence="18" id="KW-1185">Reference proteome</keyword>
<dbReference type="SUPFAM" id="SSF55008">
    <property type="entry name" value="HMA, heavy metal-associated domain"/>
    <property type="match status" value="1"/>
</dbReference>
<dbReference type="GO" id="GO:0005886">
    <property type="term" value="C:plasma membrane"/>
    <property type="evidence" value="ECO:0007669"/>
    <property type="project" value="UniProtKB-SubCell"/>
</dbReference>
<keyword evidence="7 15" id="KW-0479">Metal-binding</keyword>
<evidence type="ECO:0000256" key="14">
    <source>
        <dbReference type="ARBA" id="ARBA00023136"/>
    </source>
</evidence>
<dbReference type="Gene3D" id="3.30.70.100">
    <property type="match status" value="1"/>
</dbReference>
<keyword evidence="13" id="KW-0406">Ion transport</keyword>
<feature type="transmembrane region" description="Helical" evidence="15">
    <location>
        <begin position="687"/>
        <end position="704"/>
    </location>
</feature>
<dbReference type="NCBIfam" id="TIGR01511">
    <property type="entry name" value="ATPase-IB1_Cu"/>
    <property type="match status" value="1"/>
</dbReference>
<keyword evidence="3" id="KW-0813">Transport</keyword>
<organism evidence="17 18">
    <name type="scientific">Jiella pacifica</name>
    <dbReference type="NCBI Taxonomy" id="2696469"/>
    <lineage>
        <taxon>Bacteria</taxon>
        <taxon>Pseudomonadati</taxon>
        <taxon>Pseudomonadota</taxon>
        <taxon>Alphaproteobacteria</taxon>
        <taxon>Hyphomicrobiales</taxon>
        <taxon>Aurantimonadaceae</taxon>
        <taxon>Jiella</taxon>
    </lineage>
</organism>
<dbReference type="SUPFAM" id="SSF81665">
    <property type="entry name" value="Calcium ATPase, transmembrane domain M"/>
    <property type="match status" value="1"/>
</dbReference>
<dbReference type="PANTHER" id="PTHR43520:SF5">
    <property type="entry name" value="CATION-TRANSPORTING P-TYPE ATPASE-RELATED"/>
    <property type="match status" value="1"/>
</dbReference>
<dbReference type="InterPro" id="IPR023299">
    <property type="entry name" value="ATPase_P-typ_cyto_dom_N"/>
</dbReference>
<dbReference type="GO" id="GO:0055070">
    <property type="term" value="P:copper ion homeostasis"/>
    <property type="evidence" value="ECO:0007669"/>
    <property type="project" value="TreeGrafter"/>
</dbReference>
<dbReference type="PROSITE" id="PS01047">
    <property type="entry name" value="HMA_1"/>
    <property type="match status" value="1"/>
</dbReference>
<feature type="transmembrane region" description="Helical" evidence="15">
    <location>
        <begin position="710"/>
        <end position="728"/>
    </location>
</feature>
<dbReference type="InterPro" id="IPR006121">
    <property type="entry name" value="HMA_dom"/>
</dbReference>
<dbReference type="NCBIfam" id="TIGR01512">
    <property type="entry name" value="ATPase-IB2_Cd"/>
    <property type="match status" value="1"/>
</dbReference>
<feature type="domain" description="HMA" evidence="16">
    <location>
        <begin position="38"/>
        <end position="102"/>
    </location>
</feature>
<evidence type="ECO:0000256" key="5">
    <source>
        <dbReference type="ARBA" id="ARBA00022553"/>
    </source>
</evidence>
<sequence length="757" mass="80722">MSCCAQNACFLPDEDPSLGCIAEQEMLLASRVVADGVRQVTLSVPAIHCGACIRAVEDVISDLPGIEAARVNLSTRRVSVSWRGERPPSIIRPLAQIGYEAHLQDTGADERDPRLDELLRSLAVAGFAAMNVMLLSVSVWTGADAATRDLFHWISAAIAFPARLFSGRVFFRPAWNAVRHGHTNMDVPISIGVLLAYGLSLYETIHRGEYAYFDASVTLLFVLLIGRTLDHLVRERARSAVSGLARLGARGAMVLRPDGSRDYLPTDEIERGMRILLAPGERVPVDARVEDGTSEIDYSLVTGEGDPRQVGAGAELLSGTLNLTAPLTIIATGTARDSFFCDMLRLVEAAENARPARVSIVDKVAGLYAPVVHAAAALALLGWLIANGDLHQAVTVAVAVLIITCPCALGLAVPMVQVAAARRLFEAGVMVKDGAAVEQVLDVDVVVFDKTGTLTENCRLIADKHATDSAHLALAAGIAAYSSHPQSRALAVHKRRDDPPLVFDGVKEHPGLGVEATMGGNVYRLGRAEWALQGGPPSRRDGTVLSKNGILLQVFRFSDAIRPGAAQTVAELGRMRLSVEVISGDRQDSVRRTSRAVGIDRFEAEAMPARKLARLAELSHSGQKVLMVGDGLNDAPALAAADVSMAPADAADIGRSAAGFVFLYRSLGAVPHSIALSRRAGLLIRQNLAFAVAYNAMAFPFAALGYVTPLIAALAMSGSSLLVVANSLRLDRYRFDNDTAEGKRQVLHSGHTVETMS</sequence>
<dbReference type="Gene3D" id="2.70.150.10">
    <property type="entry name" value="Calcium-transporting ATPase, cytoplasmic transduction domain A"/>
    <property type="match status" value="1"/>
</dbReference>
<evidence type="ECO:0000313" key="17">
    <source>
        <dbReference type="EMBL" id="NDW07691.1"/>
    </source>
</evidence>
<proteinExistence type="inferred from homology"/>
<evidence type="ECO:0000256" key="13">
    <source>
        <dbReference type="ARBA" id="ARBA00023065"/>
    </source>
</evidence>
<name>A0A6N9T8W6_9HYPH</name>
<dbReference type="CDD" id="cd00371">
    <property type="entry name" value="HMA"/>
    <property type="match status" value="1"/>
</dbReference>
<dbReference type="InterPro" id="IPR036163">
    <property type="entry name" value="HMA_dom_sf"/>
</dbReference>
<keyword evidence="11" id="KW-1278">Translocase</keyword>
<keyword evidence="6 15" id="KW-0812">Transmembrane</keyword>
<dbReference type="GO" id="GO:0005507">
    <property type="term" value="F:copper ion binding"/>
    <property type="evidence" value="ECO:0007669"/>
    <property type="project" value="TreeGrafter"/>
</dbReference>
<dbReference type="GO" id="GO:0043682">
    <property type="term" value="F:P-type divalent copper transporter activity"/>
    <property type="evidence" value="ECO:0007669"/>
    <property type="project" value="TreeGrafter"/>
</dbReference>
<evidence type="ECO:0000256" key="10">
    <source>
        <dbReference type="ARBA" id="ARBA00022842"/>
    </source>
</evidence>
<evidence type="ECO:0000256" key="7">
    <source>
        <dbReference type="ARBA" id="ARBA00022723"/>
    </source>
</evidence>
<dbReference type="PROSITE" id="PS00154">
    <property type="entry name" value="ATPASE_E1_E2"/>
    <property type="match status" value="1"/>
</dbReference>
<comment type="subcellular location">
    <subcellularLocation>
        <location evidence="1">Cell membrane</location>
        <topology evidence="1">Multi-pass membrane protein</topology>
    </subcellularLocation>
</comment>
<evidence type="ECO:0000256" key="8">
    <source>
        <dbReference type="ARBA" id="ARBA00022741"/>
    </source>
</evidence>
<dbReference type="RefSeq" id="WP_163466143.1">
    <property type="nucleotide sequence ID" value="NZ_JAAAMG010000035.1"/>
</dbReference>
<dbReference type="Pfam" id="PF00122">
    <property type="entry name" value="E1-E2_ATPase"/>
    <property type="match status" value="1"/>
</dbReference>
<dbReference type="InterPro" id="IPR018303">
    <property type="entry name" value="ATPase_P-typ_P_site"/>
</dbReference>
<evidence type="ECO:0000256" key="1">
    <source>
        <dbReference type="ARBA" id="ARBA00004651"/>
    </source>
</evidence>
<evidence type="ECO:0000256" key="2">
    <source>
        <dbReference type="ARBA" id="ARBA00006024"/>
    </source>
</evidence>
<dbReference type="InterPro" id="IPR017969">
    <property type="entry name" value="Heavy-metal-associated_CS"/>
</dbReference>
<evidence type="ECO:0000256" key="3">
    <source>
        <dbReference type="ARBA" id="ARBA00022448"/>
    </source>
</evidence>
<dbReference type="GO" id="GO:0005524">
    <property type="term" value="F:ATP binding"/>
    <property type="evidence" value="ECO:0007669"/>
    <property type="project" value="UniProtKB-UniRule"/>
</dbReference>
<keyword evidence="4 15" id="KW-1003">Cell membrane</keyword>
<keyword evidence="17" id="KW-0378">Hydrolase</keyword>
<dbReference type="PANTHER" id="PTHR43520">
    <property type="entry name" value="ATP7, ISOFORM B"/>
    <property type="match status" value="1"/>
</dbReference>
<feature type="transmembrane region" description="Helical" evidence="15">
    <location>
        <begin position="364"/>
        <end position="386"/>
    </location>
</feature>
<keyword evidence="8 15" id="KW-0547">Nucleotide-binding</keyword>
<dbReference type="InterPro" id="IPR027256">
    <property type="entry name" value="P-typ_ATPase_IB"/>
</dbReference>
<comment type="similarity">
    <text evidence="2 15">Belongs to the cation transport ATPase (P-type) (TC 3.A.3) family. Type IB subfamily.</text>
</comment>
<keyword evidence="9 15" id="KW-0067">ATP-binding</keyword>
<evidence type="ECO:0000313" key="18">
    <source>
        <dbReference type="Proteomes" id="UP000469011"/>
    </source>
</evidence>
<comment type="caution">
    <text evidence="17">The sequence shown here is derived from an EMBL/GenBank/DDBJ whole genome shotgun (WGS) entry which is preliminary data.</text>
</comment>
<dbReference type="PROSITE" id="PS50846">
    <property type="entry name" value="HMA_2"/>
    <property type="match status" value="1"/>
</dbReference>
<evidence type="ECO:0000256" key="6">
    <source>
        <dbReference type="ARBA" id="ARBA00022692"/>
    </source>
</evidence>
<dbReference type="NCBIfam" id="TIGR01525">
    <property type="entry name" value="ATPase-IB_hvy"/>
    <property type="match status" value="1"/>
</dbReference>
<dbReference type="EMBL" id="JAAAMG010000035">
    <property type="protein sequence ID" value="NDW07691.1"/>
    <property type="molecule type" value="Genomic_DNA"/>
</dbReference>
<keyword evidence="10" id="KW-0460">Magnesium</keyword>
<dbReference type="Pfam" id="PF00403">
    <property type="entry name" value="HMA"/>
    <property type="match status" value="1"/>
</dbReference>